<keyword evidence="1" id="KW-0732">Signal</keyword>
<dbReference type="EMBL" id="FNQM01000026">
    <property type="protein sequence ID" value="SEA99064.1"/>
    <property type="molecule type" value="Genomic_DNA"/>
</dbReference>
<reference evidence="2 3" key="1">
    <citation type="submission" date="2016-10" db="EMBL/GenBank/DDBJ databases">
        <authorList>
            <person name="de Groot N.N."/>
        </authorList>
    </citation>
    <scope>NUCLEOTIDE SEQUENCE [LARGE SCALE GENOMIC DNA]</scope>
    <source>
        <strain evidence="2 3">DSM 15345</strain>
    </source>
</reference>
<evidence type="ECO:0008006" key="4">
    <source>
        <dbReference type="Google" id="ProtNLM"/>
    </source>
</evidence>
<proteinExistence type="predicted"/>
<feature type="chain" id="PRO_5011759741" description="Single Cache domain-containing protein" evidence="1">
    <location>
        <begin position="26"/>
        <end position="152"/>
    </location>
</feature>
<dbReference type="STRING" id="89524.SAMN05444370_12611"/>
<evidence type="ECO:0000313" key="2">
    <source>
        <dbReference type="EMBL" id="SEA99064.1"/>
    </source>
</evidence>
<name>A0A1H4FP39_9RHOB</name>
<dbReference type="RefSeq" id="WP_139284160.1">
    <property type="nucleotide sequence ID" value="NZ_FNQM01000026.1"/>
</dbReference>
<gene>
    <name evidence="2" type="ORF">SAMN05444370_12611</name>
</gene>
<dbReference type="AlphaFoldDB" id="A0A1H4FP39"/>
<keyword evidence="3" id="KW-1185">Reference proteome</keyword>
<accession>A0A1H4FP39</accession>
<evidence type="ECO:0000313" key="3">
    <source>
        <dbReference type="Proteomes" id="UP000198703"/>
    </source>
</evidence>
<dbReference type="Proteomes" id="UP000198703">
    <property type="component" value="Unassembled WGS sequence"/>
</dbReference>
<evidence type="ECO:0000256" key="1">
    <source>
        <dbReference type="SAM" id="SignalP"/>
    </source>
</evidence>
<protein>
    <recommendedName>
        <fullName evidence="4">Single Cache domain-containing protein</fullName>
    </recommendedName>
</protein>
<sequence length="152" mass="16114">MPGFKSLRYTLQVLTSLLACAPVSASDFGVSAQARAAAQQVISVVAESGLDAAIALINDAENGFGVAPFGVNLFRDGTLVADNREPETVGADYTALVDLRGERLWPRIADTLAGGGDEVVIPWTHYDTGAPYDYRCVLRSADDTSVIAMICF</sequence>
<organism evidence="2 3">
    <name type="scientific">Rubrimonas cliftonensis</name>
    <dbReference type="NCBI Taxonomy" id="89524"/>
    <lineage>
        <taxon>Bacteria</taxon>
        <taxon>Pseudomonadati</taxon>
        <taxon>Pseudomonadota</taxon>
        <taxon>Alphaproteobacteria</taxon>
        <taxon>Rhodobacterales</taxon>
        <taxon>Paracoccaceae</taxon>
        <taxon>Rubrimonas</taxon>
    </lineage>
</organism>
<feature type="signal peptide" evidence="1">
    <location>
        <begin position="1"/>
        <end position="25"/>
    </location>
</feature>
<dbReference type="PROSITE" id="PS51257">
    <property type="entry name" value="PROKAR_LIPOPROTEIN"/>
    <property type="match status" value="1"/>
</dbReference>